<accession>A0A0D0KC35</accession>
<evidence type="ECO:0000256" key="4">
    <source>
        <dbReference type="ARBA" id="ARBA00022989"/>
    </source>
</evidence>
<evidence type="ECO:0000256" key="3">
    <source>
        <dbReference type="ARBA" id="ARBA00022692"/>
    </source>
</evidence>
<dbReference type="RefSeq" id="WP_042551801.1">
    <property type="nucleotide sequence ID" value="NZ_JXQW01000001.1"/>
</dbReference>
<feature type="transmembrane region" description="Helical" evidence="6">
    <location>
        <begin position="179"/>
        <end position="196"/>
    </location>
</feature>
<gene>
    <name evidence="7" type="ORF">RU08_00415</name>
</gene>
<dbReference type="AlphaFoldDB" id="A0A0D0KC35"/>
<proteinExistence type="predicted"/>
<sequence>MWQSYSNGLAITAGLIIALGAQNAFVLAQSLRREHHLPVALLCIVCDALLISAGVFGLATLLAQSELLLSVARWGGAAFLLWYGAQALRRACRPNALQVQGDTPRSLRAVLLATLAVTLLNPHVYLDTVLLIGSLGAQQSVPEAYAAGAASASLVWFMCLALGAAWLAPWLARPLTWRIIDLIVAAMMFAIAWQLIASPL</sequence>
<keyword evidence="4 6" id="KW-1133">Transmembrane helix</keyword>
<evidence type="ECO:0000256" key="5">
    <source>
        <dbReference type="ARBA" id="ARBA00023136"/>
    </source>
</evidence>
<keyword evidence="2" id="KW-1003">Cell membrane</keyword>
<feature type="transmembrane region" description="Helical" evidence="6">
    <location>
        <begin position="6"/>
        <end position="27"/>
    </location>
</feature>
<feature type="transmembrane region" description="Helical" evidence="6">
    <location>
        <begin position="67"/>
        <end position="85"/>
    </location>
</feature>
<dbReference type="PANTHER" id="PTHR30086:SF20">
    <property type="entry name" value="ARGININE EXPORTER PROTEIN ARGO-RELATED"/>
    <property type="match status" value="1"/>
</dbReference>
<evidence type="ECO:0000256" key="2">
    <source>
        <dbReference type="ARBA" id="ARBA00022475"/>
    </source>
</evidence>
<dbReference type="Proteomes" id="UP000032068">
    <property type="component" value="Unassembled WGS sequence"/>
</dbReference>
<name>A0A0D0KC35_9PSED</name>
<evidence type="ECO:0000256" key="1">
    <source>
        <dbReference type="ARBA" id="ARBA00004651"/>
    </source>
</evidence>
<protein>
    <submittedName>
        <fullName evidence="7">Amino acid transporter LysE</fullName>
    </submittedName>
</protein>
<feature type="transmembrane region" description="Helical" evidence="6">
    <location>
        <begin position="106"/>
        <end position="125"/>
    </location>
</feature>
<reference evidence="7 8" key="1">
    <citation type="submission" date="2014-12" db="EMBL/GenBank/DDBJ databases">
        <title>16Stimator: statistical estimation of ribosomal gene copy numbers from draft genome assemblies.</title>
        <authorList>
            <person name="Perisin M.A."/>
            <person name="Vetter M."/>
            <person name="Gilbert J.A."/>
            <person name="Bergelson J."/>
        </authorList>
    </citation>
    <scope>NUCLEOTIDE SEQUENCE [LARGE SCALE GENOMIC DNA]</scope>
    <source>
        <strain evidence="7 8">MEJ086</strain>
    </source>
</reference>
<comment type="caution">
    <text evidence="7">The sequence shown here is derived from an EMBL/GenBank/DDBJ whole genome shotgun (WGS) entry which is preliminary data.</text>
</comment>
<evidence type="ECO:0000313" key="8">
    <source>
        <dbReference type="Proteomes" id="UP000032068"/>
    </source>
</evidence>
<dbReference type="Pfam" id="PF01810">
    <property type="entry name" value="LysE"/>
    <property type="match status" value="1"/>
</dbReference>
<dbReference type="InterPro" id="IPR001123">
    <property type="entry name" value="LeuE-type"/>
</dbReference>
<feature type="transmembrane region" description="Helical" evidence="6">
    <location>
        <begin position="39"/>
        <end position="61"/>
    </location>
</feature>
<keyword evidence="5 6" id="KW-0472">Membrane</keyword>
<evidence type="ECO:0000313" key="7">
    <source>
        <dbReference type="EMBL" id="KIQ06556.1"/>
    </source>
</evidence>
<dbReference type="EMBL" id="JXQW01000001">
    <property type="protein sequence ID" value="KIQ06556.1"/>
    <property type="molecule type" value="Genomic_DNA"/>
</dbReference>
<keyword evidence="3 6" id="KW-0812">Transmembrane</keyword>
<dbReference type="OrthoDB" id="5638726at2"/>
<dbReference type="GO" id="GO:0015171">
    <property type="term" value="F:amino acid transmembrane transporter activity"/>
    <property type="evidence" value="ECO:0007669"/>
    <property type="project" value="TreeGrafter"/>
</dbReference>
<dbReference type="GO" id="GO:0005886">
    <property type="term" value="C:plasma membrane"/>
    <property type="evidence" value="ECO:0007669"/>
    <property type="project" value="UniProtKB-SubCell"/>
</dbReference>
<comment type="subcellular location">
    <subcellularLocation>
        <location evidence="1">Cell membrane</location>
        <topology evidence="1">Multi-pass membrane protein</topology>
    </subcellularLocation>
</comment>
<dbReference type="PANTHER" id="PTHR30086">
    <property type="entry name" value="ARGININE EXPORTER PROTEIN ARGO"/>
    <property type="match status" value="1"/>
</dbReference>
<evidence type="ECO:0000256" key="6">
    <source>
        <dbReference type="SAM" id="Phobius"/>
    </source>
</evidence>
<organism evidence="7 8">
    <name type="scientific">Pseudomonas fulva</name>
    <dbReference type="NCBI Taxonomy" id="47880"/>
    <lineage>
        <taxon>Bacteria</taxon>
        <taxon>Pseudomonadati</taxon>
        <taxon>Pseudomonadota</taxon>
        <taxon>Gammaproteobacteria</taxon>
        <taxon>Pseudomonadales</taxon>
        <taxon>Pseudomonadaceae</taxon>
        <taxon>Pseudomonas</taxon>
    </lineage>
</organism>
<feature type="transmembrane region" description="Helical" evidence="6">
    <location>
        <begin position="145"/>
        <end position="167"/>
    </location>
</feature>